<reference evidence="1" key="1">
    <citation type="journal article" date="2021" name="Proc. Natl. Acad. Sci. U.S.A.">
        <title>A Catalog of Tens of Thousands of Viruses from Human Metagenomes Reveals Hidden Associations with Chronic Diseases.</title>
        <authorList>
            <person name="Tisza M.J."/>
            <person name="Buck C.B."/>
        </authorList>
    </citation>
    <scope>NUCLEOTIDE SEQUENCE</scope>
    <source>
        <strain evidence="1">Ctrgt10</strain>
    </source>
</reference>
<organism evidence="1">
    <name type="scientific">Siphoviridae sp. ctrgt10</name>
    <dbReference type="NCBI Taxonomy" id="2826479"/>
    <lineage>
        <taxon>Viruses</taxon>
        <taxon>Duplodnaviria</taxon>
        <taxon>Heunggongvirae</taxon>
        <taxon>Uroviricota</taxon>
        <taxon>Caudoviricetes</taxon>
    </lineage>
</organism>
<dbReference type="EMBL" id="BK014839">
    <property type="protein sequence ID" value="DAD78159.1"/>
    <property type="molecule type" value="Genomic_DNA"/>
</dbReference>
<accession>A0A8S5M7T5</accession>
<protein>
    <submittedName>
        <fullName evidence="1">Uncharacterized protein</fullName>
    </submittedName>
</protein>
<name>A0A8S5M7T5_9CAUD</name>
<sequence>MVKKQFDLVENYIYIYQLDKYCIIPTYPEQLVDTLGSTFAQTNALARTSPIYSYSYSGPRTVQITLQLHRDMLNGVNRSNIDFADNAVSLGDDYVDTLIRYLQAMALPSYKAQEVSSKTVNPPLVAIRFGNTLFVKGIVSGEVQVTWSGPLTRDNKYQEVGITFRILEVDPQDAESIATWGSFRGLEAALTRGLHRKTQ</sequence>
<evidence type="ECO:0000313" key="1">
    <source>
        <dbReference type="EMBL" id="DAD78159.1"/>
    </source>
</evidence>
<proteinExistence type="predicted"/>